<dbReference type="PANTHER" id="PTHR12735:SF27">
    <property type="entry name" value="BOLA-LIKE PROTEIN 2"/>
    <property type="match status" value="1"/>
</dbReference>
<accession>A0A162IEM0</accession>
<evidence type="ECO:0000256" key="1">
    <source>
        <dbReference type="RuleBase" id="RU003860"/>
    </source>
</evidence>
<reference evidence="2 3" key="1">
    <citation type="journal article" date="2016" name="Genome Biol. Evol.">
        <title>Divergent and convergent evolution of fungal pathogenicity.</title>
        <authorList>
            <person name="Shang Y."/>
            <person name="Xiao G."/>
            <person name="Zheng P."/>
            <person name="Cen K."/>
            <person name="Zhan S."/>
            <person name="Wang C."/>
        </authorList>
    </citation>
    <scope>NUCLEOTIDE SEQUENCE [LARGE SCALE GENOMIC DNA]</scope>
    <source>
        <strain evidence="2 3">ARSEF 2679</strain>
    </source>
</reference>
<dbReference type="GO" id="GO:0005634">
    <property type="term" value="C:nucleus"/>
    <property type="evidence" value="ECO:0007669"/>
    <property type="project" value="TreeGrafter"/>
</dbReference>
<comment type="caution">
    <text evidence="2">The sequence shown here is derived from an EMBL/GenBank/DDBJ whole genome shotgun (WGS) entry which is preliminary data.</text>
</comment>
<dbReference type="InterPro" id="IPR002634">
    <property type="entry name" value="BolA"/>
</dbReference>
<dbReference type="STRING" id="1081104.A0A162IEM0"/>
<dbReference type="Pfam" id="PF01722">
    <property type="entry name" value="BolA"/>
    <property type="match status" value="1"/>
</dbReference>
<dbReference type="AlphaFoldDB" id="A0A162IEM0"/>
<dbReference type="GO" id="GO:0051537">
    <property type="term" value="F:2 iron, 2 sulfur cluster binding"/>
    <property type="evidence" value="ECO:0007669"/>
    <property type="project" value="InterPro"/>
</dbReference>
<dbReference type="EMBL" id="AZHB01000023">
    <property type="protein sequence ID" value="OAA56055.1"/>
    <property type="molecule type" value="Genomic_DNA"/>
</dbReference>
<dbReference type="RefSeq" id="XP_018701566.1">
    <property type="nucleotide sequence ID" value="XM_018851256.1"/>
</dbReference>
<proteinExistence type="inferred from homology"/>
<dbReference type="Proteomes" id="UP000076744">
    <property type="component" value="Unassembled WGS sequence"/>
</dbReference>
<dbReference type="GO" id="GO:0051604">
    <property type="term" value="P:protein maturation"/>
    <property type="evidence" value="ECO:0007669"/>
    <property type="project" value="InterPro"/>
</dbReference>
<organism evidence="2 3">
    <name type="scientific">Cordyceps fumosorosea (strain ARSEF 2679)</name>
    <name type="common">Isaria fumosorosea</name>
    <dbReference type="NCBI Taxonomy" id="1081104"/>
    <lineage>
        <taxon>Eukaryota</taxon>
        <taxon>Fungi</taxon>
        <taxon>Dikarya</taxon>
        <taxon>Ascomycota</taxon>
        <taxon>Pezizomycotina</taxon>
        <taxon>Sordariomycetes</taxon>
        <taxon>Hypocreomycetidae</taxon>
        <taxon>Hypocreales</taxon>
        <taxon>Cordycipitaceae</taxon>
        <taxon>Cordyceps</taxon>
    </lineage>
</organism>
<dbReference type="SUPFAM" id="SSF82657">
    <property type="entry name" value="BolA-like"/>
    <property type="match status" value="1"/>
</dbReference>
<dbReference type="InterPro" id="IPR036065">
    <property type="entry name" value="BolA-like_sf"/>
</dbReference>
<name>A0A162IEM0_CORFA</name>
<protein>
    <submittedName>
        <fullName evidence="2">BolA domain protein</fullName>
    </submittedName>
</protein>
<keyword evidence="3" id="KW-1185">Reference proteome</keyword>
<dbReference type="GO" id="GO:0006879">
    <property type="term" value="P:intracellular iron ion homeostasis"/>
    <property type="evidence" value="ECO:0007669"/>
    <property type="project" value="InterPro"/>
</dbReference>
<gene>
    <name evidence="2" type="ORF">ISF_07653</name>
</gene>
<dbReference type="GO" id="GO:0005829">
    <property type="term" value="C:cytosol"/>
    <property type="evidence" value="ECO:0007669"/>
    <property type="project" value="TreeGrafter"/>
</dbReference>
<sequence length="150" mass="16318">MAQITDASMREIITQRLGAVHVEVADMSGNVLSLSASCHDSMMRTKPFPKPFPHHRFSHTTNRFLSLSLTRISTGGCGQAFTSLIVSPQFHGLTSLKRHRLVNAALRDEIAAIHAWTAKCQTPEEWERARATAAPPTLGTVGGQVEGTAQ</sequence>
<dbReference type="OrthoDB" id="4983at2759"/>
<dbReference type="Gene3D" id="3.30.300.90">
    <property type="entry name" value="BolA-like"/>
    <property type="match status" value="1"/>
</dbReference>
<evidence type="ECO:0000313" key="3">
    <source>
        <dbReference type="Proteomes" id="UP000076744"/>
    </source>
</evidence>
<dbReference type="GeneID" id="30023945"/>
<dbReference type="PANTHER" id="PTHR12735">
    <property type="entry name" value="BOLA-LIKE PROTEIN-RELATED"/>
    <property type="match status" value="1"/>
</dbReference>
<comment type="similarity">
    <text evidence="1">Belongs to the BolA/IbaG family.</text>
</comment>
<dbReference type="InterPro" id="IPR045115">
    <property type="entry name" value="BOL2"/>
</dbReference>
<evidence type="ECO:0000313" key="2">
    <source>
        <dbReference type="EMBL" id="OAA56055.1"/>
    </source>
</evidence>